<comment type="subcellular location">
    <subcellularLocation>
        <location evidence="2">Cell inner membrane</location>
        <topology evidence="2">Single-pass membrane protein</topology>
        <orientation evidence="2">Periplasmic side</orientation>
    </subcellularLocation>
</comment>
<dbReference type="GO" id="GO:0005886">
    <property type="term" value="C:plasma membrane"/>
    <property type="evidence" value="ECO:0007669"/>
    <property type="project" value="UniProtKB-SubCell"/>
</dbReference>
<protein>
    <recommendedName>
        <fullName evidence="4">Lipase chaperone</fullName>
    </recommendedName>
    <alternativeName>
        <fullName evidence="15">Lipase foldase</fullName>
    </alternativeName>
    <alternativeName>
        <fullName evidence="13">Lipase helper protein</fullName>
    </alternativeName>
    <alternativeName>
        <fullName evidence="14">Lipase modulator</fullName>
    </alternativeName>
</protein>
<comment type="similarity">
    <text evidence="3">Belongs to the lipase chaperone family.</text>
</comment>
<name>A0A9X4EZZ9_9VIBR</name>
<evidence type="ECO:0000256" key="11">
    <source>
        <dbReference type="ARBA" id="ARBA00023136"/>
    </source>
</evidence>
<evidence type="ECO:0000256" key="13">
    <source>
        <dbReference type="ARBA" id="ARBA00030948"/>
    </source>
</evidence>
<evidence type="ECO:0000256" key="10">
    <source>
        <dbReference type="ARBA" id="ARBA00023098"/>
    </source>
</evidence>
<keyword evidence="5" id="KW-1003">Cell membrane</keyword>
<evidence type="ECO:0000256" key="15">
    <source>
        <dbReference type="ARBA" id="ARBA00033028"/>
    </source>
</evidence>
<evidence type="ECO:0000256" key="1">
    <source>
        <dbReference type="ARBA" id="ARBA00003280"/>
    </source>
</evidence>
<dbReference type="GO" id="GO:0006457">
    <property type="term" value="P:protein folding"/>
    <property type="evidence" value="ECO:0007669"/>
    <property type="project" value="InterPro"/>
</dbReference>
<comment type="function">
    <text evidence="1">May be involved in the folding of the extracellular lipase during its passage through the periplasm.</text>
</comment>
<evidence type="ECO:0000256" key="6">
    <source>
        <dbReference type="ARBA" id="ARBA00022519"/>
    </source>
</evidence>
<evidence type="ECO:0000256" key="3">
    <source>
        <dbReference type="ARBA" id="ARBA00010358"/>
    </source>
</evidence>
<dbReference type="AlphaFoldDB" id="A0A9X4EZZ9"/>
<evidence type="ECO:0000256" key="12">
    <source>
        <dbReference type="ARBA" id="ARBA00023186"/>
    </source>
</evidence>
<dbReference type="RefSeq" id="WP_274682861.1">
    <property type="nucleotide sequence ID" value="NZ_JAKNBA010000007.1"/>
</dbReference>
<keyword evidence="11" id="KW-0472">Membrane</keyword>
<dbReference type="SUPFAM" id="SSF158855">
    <property type="entry name" value="Lipase chaperone-like"/>
    <property type="match status" value="1"/>
</dbReference>
<evidence type="ECO:0000256" key="7">
    <source>
        <dbReference type="ARBA" id="ARBA00022692"/>
    </source>
</evidence>
<reference evidence="16" key="1">
    <citation type="submission" date="2022-02" db="EMBL/GenBank/DDBJ databases">
        <title>Emergence and expansion in Europe of a Vibrio aestuarianus clonal complex pathogenic for oysters.</title>
        <authorList>
            <person name="Mesnil A."/>
            <person name="Travers M.-A."/>
        </authorList>
    </citation>
    <scope>NUCLEOTIDE SEQUENCE</scope>
    <source>
        <strain evidence="16">19_064_11T1</strain>
    </source>
</reference>
<keyword evidence="6" id="KW-0997">Cell inner membrane</keyword>
<proteinExistence type="inferred from homology"/>
<dbReference type="Pfam" id="PF03280">
    <property type="entry name" value="Lipase_chap"/>
    <property type="match status" value="1"/>
</dbReference>
<dbReference type="GO" id="GO:0051082">
    <property type="term" value="F:unfolded protein binding"/>
    <property type="evidence" value="ECO:0007669"/>
    <property type="project" value="InterPro"/>
</dbReference>
<evidence type="ECO:0000313" key="17">
    <source>
        <dbReference type="Proteomes" id="UP001140979"/>
    </source>
</evidence>
<keyword evidence="12" id="KW-0143">Chaperone</keyword>
<accession>A0A9X4EZZ9</accession>
<sequence length="286" mass="33192">MMKKPALFGFVVVSGIFGLVFFLRQSSTLPTALQTPSQMDTQIDDASSYDLINYFISTLGESSLAEVEQRTLQYAQKKEGMTVDEALLEQFILYKQALASLDFAWESSQLELLTLEQIHQRLLMLQSQFFTLEQQQLLFANDNALRELAINKLRIKNQAIDQQDAKQQWQVLLSKQAQYIQRSEYNARLIPALNKNDERSPQAQYLERVELVGEEGAQRLAELDQQRERFSEQLAIYLQQRESVLNEQALTDDEKKQYIAQLRSETFDAKQLKRVEALERMQDHTL</sequence>
<keyword evidence="8" id="KW-0442">Lipid degradation</keyword>
<dbReference type="InterPro" id="IPR004961">
    <property type="entry name" value="Lipase_chaperone"/>
</dbReference>
<comment type="caution">
    <text evidence="16">The sequence shown here is derived from an EMBL/GenBank/DDBJ whole genome shotgun (WGS) entry which is preliminary data.</text>
</comment>
<evidence type="ECO:0000313" key="16">
    <source>
        <dbReference type="EMBL" id="MDE1241669.1"/>
    </source>
</evidence>
<keyword evidence="7" id="KW-0812">Transmembrane</keyword>
<evidence type="ECO:0000256" key="2">
    <source>
        <dbReference type="ARBA" id="ARBA00004383"/>
    </source>
</evidence>
<gene>
    <name evidence="16" type="ORF">L9W94_05805</name>
</gene>
<dbReference type="Proteomes" id="UP001140979">
    <property type="component" value="Unassembled WGS sequence"/>
</dbReference>
<evidence type="ECO:0000256" key="8">
    <source>
        <dbReference type="ARBA" id="ARBA00022963"/>
    </source>
</evidence>
<evidence type="ECO:0000256" key="4">
    <source>
        <dbReference type="ARBA" id="ARBA00019692"/>
    </source>
</evidence>
<evidence type="ECO:0000256" key="14">
    <source>
        <dbReference type="ARBA" id="ARBA00031542"/>
    </source>
</evidence>
<keyword evidence="10" id="KW-0443">Lipid metabolism</keyword>
<dbReference type="EMBL" id="JAKNBA010000007">
    <property type="protein sequence ID" value="MDE1241669.1"/>
    <property type="molecule type" value="Genomic_DNA"/>
</dbReference>
<dbReference type="GO" id="GO:0016042">
    <property type="term" value="P:lipid catabolic process"/>
    <property type="evidence" value="ECO:0007669"/>
    <property type="project" value="UniProtKB-KW"/>
</dbReference>
<organism evidence="16 17">
    <name type="scientific">Vibrio aestuarianus</name>
    <dbReference type="NCBI Taxonomy" id="28171"/>
    <lineage>
        <taxon>Bacteria</taxon>
        <taxon>Pseudomonadati</taxon>
        <taxon>Pseudomonadota</taxon>
        <taxon>Gammaproteobacteria</taxon>
        <taxon>Vibrionales</taxon>
        <taxon>Vibrionaceae</taxon>
        <taxon>Vibrio</taxon>
    </lineage>
</organism>
<evidence type="ECO:0000256" key="9">
    <source>
        <dbReference type="ARBA" id="ARBA00022989"/>
    </source>
</evidence>
<evidence type="ECO:0000256" key="5">
    <source>
        <dbReference type="ARBA" id="ARBA00022475"/>
    </source>
</evidence>
<keyword evidence="9" id="KW-1133">Transmembrane helix</keyword>